<dbReference type="EMBL" id="GALA01000346">
    <property type="protein sequence ID" value="JAA94506.1"/>
    <property type="molecule type" value="mRNA"/>
</dbReference>
<reference evidence="1" key="1">
    <citation type="journal article" date="2013" name="BMC Genomics">
        <title>A deep insight into the sialotranscriptome of the mosquito, Psorophora albipes.</title>
        <authorList>
            <person name="Chagas A.C."/>
            <person name="Calvo E."/>
            <person name="Rios-Velasquez C.M."/>
            <person name="Pessoa F.A."/>
            <person name="Medeiros J.F."/>
            <person name="Ribeiro J.M."/>
        </authorList>
    </citation>
    <scope>NUCLEOTIDE SEQUENCE</scope>
</reference>
<dbReference type="AlphaFoldDB" id="T1DJD4"/>
<proteinExistence type="evidence at transcript level"/>
<sequence>MLQPVGGVVTFFFLLSKPSSFSWSAAFLFCFYAKTKEKNVSNDKFAVFNRYHLLTIVCCDCRYTSIFTCLGVK</sequence>
<organism evidence="1">
    <name type="scientific">Psorophora albipes</name>
    <dbReference type="NCBI Taxonomy" id="869069"/>
    <lineage>
        <taxon>Eukaryota</taxon>
        <taxon>Metazoa</taxon>
        <taxon>Ecdysozoa</taxon>
        <taxon>Arthropoda</taxon>
        <taxon>Hexapoda</taxon>
        <taxon>Insecta</taxon>
        <taxon>Pterygota</taxon>
        <taxon>Neoptera</taxon>
        <taxon>Endopterygota</taxon>
        <taxon>Diptera</taxon>
        <taxon>Nematocera</taxon>
        <taxon>Culicoidea</taxon>
        <taxon>Culicidae</taxon>
        <taxon>Culicinae</taxon>
        <taxon>Aedini</taxon>
        <taxon>Psorophora</taxon>
    </lineage>
</organism>
<name>T1DJD4_9DIPT</name>
<protein>
    <submittedName>
        <fullName evidence="1">Putative secreted protein</fullName>
    </submittedName>
</protein>
<evidence type="ECO:0000313" key="1">
    <source>
        <dbReference type="EMBL" id="JAA94506.1"/>
    </source>
</evidence>
<accession>T1DJD4</accession>